<comment type="caution">
    <text evidence="3">The sequence shown here is derived from an EMBL/GenBank/DDBJ whole genome shotgun (WGS) entry which is preliminary data.</text>
</comment>
<sequence length="83" mass="9367">MAGKKTVARKLVVVGDGNCGKTCLLVTYCCDCFPCDYVPTVFETYSKFVESSEYRVRACAMKRILFECGREIYTHKDSSMANQ</sequence>
<dbReference type="PRINTS" id="PR00449">
    <property type="entry name" value="RASTRNSFRMNG"/>
</dbReference>
<dbReference type="VEuPathDB" id="VectorBase:HLOH_065223"/>
<dbReference type="PANTHER" id="PTHR24072">
    <property type="entry name" value="RHO FAMILY GTPASE"/>
    <property type="match status" value="1"/>
</dbReference>
<dbReference type="GO" id="GO:0035099">
    <property type="term" value="P:hemocyte migration"/>
    <property type="evidence" value="ECO:0007669"/>
    <property type="project" value="UniProtKB-ARBA"/>
</dbReference>
<gene>
    <name evidence="3" type="ORF">HPB48_006025</name>
</gene>
<dbReference type="Pfam" id="PF00071">
    <property type="entry name" value="Ras"/>
    <property type="match status" value="1"/>
</dbReference>
<keyword evidence="2" id="KW-0342">GTP-binding</keyword>
<dbReference type="GO" id="GO:0007264">
    <property type="term" value="P:small GTPase-mediated signal transduction"/>
    <property type="evidence" value="ECO:0007669"/>
    <property type="project" value="InterPro"/>
</dbReference>
<protein>
    <submittedName>
        <fullName evidence="3">Uncharacterized protein</fullName>
    </submittedName>
</protein>
<dbReference type="AlphaFoldDB" id="A0A9J6FKV6"/>
<proteinExistence type="predicted"/>
<dbReference type="InterPro" id="IPR001806">
    <property type="entry name" value="Small_GTPase"/>
</dbReference>
<evidence type="ECO:0000313" key="3">
    <source>
        <dbReference type="EMBL" id="KAH9363439.1"/>
    </source>
</evidence>
<dbReference type="GO" id="GO:0003924">
    <property type="term" value="F:GTPase activity"/>
    <property type="evidence" value="ECO:0007669"/>
    <property type="project" value="InterPro"/>
</dbReference>
<reference evidence="3 4" key="1">
    <citation type="journal article" date="2020" name="Cell">
        <title>Large-Scale Comparative Analyses of Tick Genomes Elucidate Their Genetic Diversity and Vector Capacities.</title>
        <authorList>
            <consortium name="Tick Genome and Microbiome Consortium (TIGMIC)"/>
            <person name="Jia N."/>
            <person name="Wang J."/>
            <person name="Shi W."/>
            <person name="Du L."/>
            <person name="Sun Y."/>
            <person name="Zhan W."/>
            <person name="Jiang J.F."/>
            <person name="Wang Q."/>
            <person name="Zhang B."/>
            <person name="Ji P."/>
            <person name="Bell-Sakyi L."/>
            <person name="Cui X.M."/>
            <person name="Yuan T.T."/>
            <person name="Jiang B.G."/>
            <person name="Yang W.F."/>
            <person name="Lam T.T."/>
            <person name="Chang Q.C."/>
            <person name="Ding S.J."/>
            <person name="Wang X.J."/>
            <person name="Zhu J.G."/>
            <person name="Ruan X.D."/>
            <person name="Zhao L."/>
            <person name="Wei J.T."/>
            <person name="Ye R.Z."/>
            <person name="Que T.C."/>
            <person name="Du C.H."/>
            <person name="Zhou Y.H."/>
            <person name="Cheng J.X."/>
            <person name="Dai P.F."/>
            <person name="Guo W.B."/>
            <person name="Han X.H."/>
            <person name="Huang E.J."/>
            <person name="Li L.F."/>
            <person name="Wei W."/>
            <person name="Gao Y.C."/>
            <person name="Liu J.Z."/>
            <person name="Shao H.Z."/>
            <person name="Wang X."/>
            <person name="Wang C.C."/>
            <person name="Yang T.C."/>
            <person name="Huo Q.B."/>
            <person name="Li W."/>
            <person name="Chen H.Y."/>
            <person name="Chen S.E."/>
            <person name="Zhou L.G."/>
            <person name="Ni X.B."/>
            <person name="Tian J.H."/>
            <person name="Sheng Y."/>
            <person name="Liu T."/>
            <person name="Pan Y.S."/>
            <person name="Xia L.Y."/>
            <person name="Li J."/>
            <person name="Zhao F."/>
            <person name="Cao W.C."/>
        </authorList>
    </citation>
    <scope>NUCLEOTIDE SEQUENCE [LARGE SCALE GENOMIC DNA]</scope>
    <source>
        <strain evidence="3">HaeL-2018</strain>
    </source>
</reference>
<keyword evidence="1" id="KW-0547">Nucleotide-binding</keyword>
<dbReference type="GO" id="GO:0035006">
    <property type="term" value="P:melanization defense response"/>
    <property type="evidence" value="ECO:0007669"/>
    <property type="project" value="UniProtKB-ARBA"/>
</dbReference>
<dbReference type="InterPro" id="IPR003578">
    <property type="entry name" value="Small_GTPase_Rho"/>
</dbReference>
<name>A0A9J6FKV6_HAELO</name>
<dbReference type="GO" id="GO:0005525">
    <property type="term" value="F:GTP binding"/>
    <property type="evidence" value="ECO:0007669"/>
    <property type="project" value="UniProtKB-KW"/>
</dbReference>
<dbReference type="GO" id="GO:0001667">
    <property type="term" value="P:ameboidal-type cell migration"/>
    <property type="evidence" value="ECO:0007669"/>
    <property type="project" value="UniProtKB-ARBA"/>
</dbReference>
<evidence type="ECO:0000313" key="4">
    <source>
        <dbReference type="Proteomes" id="UP000821853"/>
    </source>
</evidence>
<dbReference type="InterPro" id="IPR027417">
    <property type="entry name" value="P-loop_NTPase"/>
</dbReference>
<accession>A0A9J6FKV6</accession>
<evidence type="ECO:0000256" key="1">
    <source>
        <dbReference type="ARBA" id="ARBA00022741"/>
    </source>
</evidence>
<dbReference type="SMART" id="SM00174">
    <property type="entry name" value="RHO"/>
    <property type="match status" value="1"/>
</dbReference>
<dbReference type="GO" id="GO:0022412">
    <property type="term" value="P:cellular process involved in reproduction in multicellular organism"/>
    <property type="evidence" value="ECO:0007669"/>
    <property type="project" value="UniProtKB-ARBA"/>
</dbReference>
<dbReference type="EMBL" id="JABSTR010000002">
    <property type="protein sequence ID" value="KAH9363439.1"/>
    <property type="molecule type" value="Genomic_DNA"/>
</dbReference>
<dbReference type="Proteomes" id="UP000821853">
    <property type="component" value="Chromosome 10"/>
</dbReference>
<dbReference type="Gene3D" id="3.40.50.300">
    <property type="entry name" value="P-loop containing nucleotide triphosphate hydrolases"/>
    <property type="match status" value="1"/>
</dbReference>
<keyword evidence="4" id="KW-1185">Reference proteome</keyword>
<dbReference type="GO" id="GO:0003006">
    <property type="term" value="P:developmental process involved in reproduction"/>
    <property type="evidence" value="ECO:0007669"/>
    <property type="project" value="UniProtKB-ARBA"/>
</dbReference>
<dbReference type="SUPFAM" id="SSF52540">
    <property type="entry name" value="P-loop containing nucleoside triphosphate hydrolases"/>
    <property type="match status" value="1"/>
</dbReference>
<dbReference type="OrthoDB" id="8830751at2759"/>
<evidence type="ECO:0000256" key="2">
    <source>
        <dbReference type="ARBA" id="ARBA00023134"/>
    </source>
</evidence>
<organism evidence="3 4">
    <name type="scientific">Haemaphysalis longicornis</name>
    <name type="common">Bush tick</name>
    <dbReference type="NCBI Taxonomy" id="44386"/>
    <lineage>
        <taxon>Eukaryota</taxon>
        <taxon>Metazoa</taxon>
        <taxon>Ecdysozoa</taxon>
        <taxon>Arthropoda</taxon>
        <taxon>Chelicerata</taxon>
        <taxon>Arachnida</taxon>
        <taxon>Acari</taxon>
        <taxon>Parasitiformes</taxon>
        <taxon>Ixodida</taxon>
        <taxon>Ixodoidea</taxon>
        <taxon>Ixodidae</taxon>
        <taxon>Haemaphysalinae</taxon>
        <taxon>Haemaphysalis</taxon>
    </lineage>
</organism>